<reference evidence="9 10" key="2">
    <citation type="submission" date="2024-02" db="EMBL/GenBank/DDBJ databases">
        <title>The Genome Sequence of Enterococcus sp. DIV0159.</title>
        <authorList>
            <person name="Earl A."/>
            <person name="Manson A."/>
            <person name="Gilmore M."/>
            <person name="Sanders J."/>
            <person name="Shea T."/>
            <person name="Howe W."/>
            <person name="Livny J."/>
            <person name="Cuomo C."/>
            <person name="Neafsey D."/>
            <person name="Birren B."/>
        </authorList>
    </citation>
    <scope>NUCLEOTIDE SEQUENCE [LARGE SCALE GENOMIC DNA]</scope>
    <source>
        <strain evidence="9 10">665A</strain>
    </source>
</reference>
<organism evidence="9 10">
    <name type="scientific">Candidatus Enterococcus ferrettii</name>
    <dbReference type="NCBI Taxonomy" id="2815324"/>
    <lineage>
        <taxon>Bacteria</taxon>
        <taxon>Bacillati</taxon>
        <taxon>Bacillota</taxon>
        <taxon>Bacilli</taxon>
        <taxon>Lactobacillales</taxon>
        <taxon>Enterococcaceae</taxon>
        <taxon>Enterococcus</taxon>
    </lineage>
</organism>
<protein>
    <submittedName>
        <fullName evidence="9">PTS system, mannose-specific IIA component</fullName>
    </submittedName>
</protein>
<reference evidence="9 10" key="1">
    <citation type="submission" date="2021-03" db="EMBL/GenBank/DDBJ databases">
        <authorList>
            <person name="Gilmore M.S."/>
            <person name="Schwartzman J."/>
            <person name="Van Tyne D."/>
            <person name="Martin M."/>
            <person name="Earl A.M."/>
            <person name="Manson A.L."/>
            <person name="Straub T."/>
            <person name="Salamzade R."/>
            <person name="Saavedra J."/>
            <person name="Lebreton F."/>
            <person name="Prichula J."/>
            <person name="Schaufler K."/>
            <person name="Gaca A."/>
            <person name="Sgardioli B."/>
            <person name="Wagenaar J."/>
            <person name="Strong T."/>
        </authorList>
    </citation>
    <scope>NUCLEOTIDE SEQUENCE [LARGE SCALE GENOMIC DNA]</scope>
    <source>
        <strain evidence="9 10">665A</strain>
    </source>
</reference>
<dbReference type="PANTHER" id="PTHR33799">
    <property type="entry name" value="PTS PERMEASE-RELATED-RELATED"/>
    <property type="match status" value="1"/>
</dbReference>
<keyword evidence="2" id="KW-0813">Transport</keyword>
<evidence type="ECO:0000256" key="3">
    <source>
        <dbReference type="ARBA" id="ARBA00022490"/>
    </source>
</evidence>
<comment type="subcellular location">
    <subcellularLocation>
        <location evidence="1">Cytoplasm</location>
    </subcellularLocation>
</comment>
<dbReference type="Gene3D" id="3.40.50.510">
    <property type="entry name" value="Phosphotransferase system, mannose-type IIA component"/>
    <property type="match status" value="1"/>
</dbReference>
<dbReference type="CDD" id="cd00006">
    <property type="entry name" value="PTS_IIA_man"/>
    <property type="match status" value="1"/>
</dbReference>
<keyword evidence="10" id="KW-1185">Reference proteome</keyword>
<comment type="caution">
    <text evidence="9">The sequence shown here is derived from an EMBL/GenBank/DDBJ whole genome shotgun (WGS) entry which is preliminary data.</text>
</comment>
<dbReference type="EMBL" id="JAFREL020000001">
    <property type="protein sequence ID" value="MEO1769067.1"/>
    <property type="molecule type" value="Genomic_DNA"/>
</dbReference>
<dbReference type="InterPro" id="IPR036662">
    <property type="entry name" value="PTS_EIIA_man-typ_sf"/>
</dbReference>
<dbReference type="SUPFAM" id="SSF53062">
    <property type="entry name" value="PTS system fructose IIA component-like"/>
    <property type="match status" value="1"/>
</dbReference>
<evidence type="ECO:0000256" key="4">
    <source>
        <dbReference type="ARBA" id="ARBA00022597"/>
    </source>
</evidence>
<evidence type="ECO:0000256" key="6">
    <source>
        <dbReference type="ARBA" id="ARBA00022683"/>
    </source>
</evidence>
<dbReference type="PANTHER" id="PTHR33799:SF1">
    <property type="entry name" value="PTS SYSTEM MANNOSE-SPECIFIC EIIAB COMPONENT-RELATED"/>
    <property type="match status" value="1"/>
</dbReference>
<evidence type="ECO:0000256" key="7">
    <source>
        <dbReference type="ARBA" id="ARBA00022777"/>
    </source>
</evidence>
<evidence type="ECO:0000256" key="1">
    <source>
        <dbReference type="ARBA" id="ARBA00004496"/>
    </source>
</evidence>
<dbReference type="InterPro" id="IPR004701">
    <property type="entry name" value="PTS_EIIA_man-typ"/>
</dbReference>
<evidence type="ECO:0000313" key="9">
    <source>
        <dbReference type="EMBL" id="MEO1769067.1"/>
    </source>
</evidence>
<dbReference type="InterPro" id="IPR051471">
    <property type="entry name" value="Bacterial_PTS_sugar_comp"/>
</dbReference>
<keyword evidence="6" id="KW-0598">Phosphotransferase system</keyword>
<dbReference type="InterPro" id="IPR033887">
    <property type="entry name" value="PTS_IIA_man"/>
</dbReference>
<sequence length="137" mass="15444">MIGIILVTHGDLGKEMINSAQLIVGEIPFINHCSLRKEDKTDRLKERLEKTIHTMKELDGIIILSDLFGGTPSNLSMLENRRENVRTIAGVNLTMLLTCILEREQYSLDDLAEQIVLEGKEGIKFTSRLLKEGKGHE</sequence>
<evidence type="ECO:0000256" key="2">
    <source>
        <dbReference type="ARBA" id="ARBA00022448"/>
    </source>
</evidence>
<dbReference type="Pfam" id="PF03610">
    <property type="entry name" value="EIIA-man"/>
    <property type="match status" value="1"/>
</dbReference>
<accession>A0ABV0EKC7</accession>
<dbReference type="Proteomes" id="UP000664357">
    <property type="component" value="Unassembled WGS sequence"/>
</dbReference>
<gene>
    <name evidence="9" type="ORF">JZO67_001006</name>
</gene>
<keyword evidence="5" id="KW-0808">Transferase</keyword>
<keyword evidence="4" id="KW-0762">Sugar transport</keyword>
<dbReference type="PROSITE" id="PS51096">
    <property type="entry name" value="PTS_EIIA_TYPE_4"/>
    <property type="match status" value="1"/>
</dbReference>
<evidence type="ECO:0000259" key="8">
    <source>
        <dbReference type="PROSITE" id="PS51096"/>
    </source>
</evidence>
<name>A0ABV0EKC7_9ENTE</name>
<evidence type="ECO:0000313" key="10">
    <source>
        <dbReference type="Proteomes" id="UP000664357"/>
    </source>
</evidence>
<evidence type="ECO:0000256" key="5">
    <source>
        <dbReference type="ARBA" id="ARBA00022679"/>
    </source>
</evidence>
<feature type="domain" description="PTS EIIA type-4" evidence="8">
    <location>
        <begin position="1"/>
        <end position="123"/>
    </location>
</feature>
<keyword evidence="7" id="KW-0418">Kinase</keyword>
<proteinExistence type="predicted"/>
<keyword evidence="3" id="KW-0963">Cytoplasm</keyword>